<dbReference type="Proteomes" id="UP001142325">
    <property type="component" value="Unassembled WGS sequence"/>
</dbReference>
<keyword evidence="2" id="KW-0472">Membrane</keyword>
<keyword evidence="2" id="KW-1133">Transmembrane helix</keyword>
<keyword evidence="3" id="KW-0732">Signal</keyword>
<reference evidence="4" key="2">
    <citation type="submission" date="2023-01" db="EMBL/GenBank/DDBJ databases">
        <authorList>
            <person name="Sun Q."/>
            <person name="Evtushenko L."/>
        </authorList>
    </citation>
    <scope>NUCLEOTIDE SEQUENCE</scope>
    <source>
        <strain evidence="4">VKM Ac-1958</strain>
    </source>
</reference>
<proteinExistence type="predicted"/>
<dbReference type="Pfam" id="PF19516">
    <property type="entry name" value="DUF6049"/>
    <property type="match status" value="1"/>
</dbReference>
<feature type="signal peptide" evidence="3">
    <location>
        <begin position="1"/>
        <end position="40"/>
    </location>
</feature>
<comment type="caution">
    <text evidence="4">The sequence shown here is derived from an EMBL/GenBank/DDBJ whole genome shotgun (WGS) entry which is preliminary data.</text>
</comment>
<feature type="transmembrane region" description="Helical" evidence="2">
    <location>
        <begin position="665"/>
        <end position="687"/>
    </location>
</feature>
<protein>
    <recommendedName>
        <fullName evidence="6">Glycoprotein</fullName>
    </recommendedName>
</protein>
<dbReference type="RefSeq" id="WP_204938581.1">
    <property type="nucleotide sequence ID" value="NZ_BAAAUM010000001.1"/>
</dbReference>
<evidence type="ECO:0000313" key="5">
    <source>
        <dbReference type="Proteomes" id="UP001142325"/>
    </source>
</evidence>
<evidence type="ECO:0000256" key="1">
    <source>
        <dbReference type="SAM" id="MobiDB-lite"/>
    </source>
</evidence>
<dbReference type="AlphaFoldDB" id="A0A9W6HR04"/>
<accession>A0A9W6HR04</accession>
<evidence type="ECO:0000313" key="4">
    <source>
        <dbReference type="EMBL" id="GLK00903.1"/>
    </source>
</evidence>
<feature type="compositionally biased region" description="Low complexity" evidence="1">
    <location>
        <begin position="314"/>
        <end position="328"/>
    </location>
</feature>
<name>A0A9W6HR04_9MICO</name>
<evidence type="ECO:0000256" key="2">
    <source>
        <dbReference type="SAM" id="Phobius"/>
    </source>
</evidence>
<organism evidence="4 5">
    <name type="scientific">Microbacterium keratanolyticum</name>
    <dbReference type="NCBI Taxonomy" id="67574"/>
    <lineage>
        <taxon>Bacteria</taxon>
        <taxon>Bacillati</taxon>
        <taxon>Actinomycetota</taxon>
        <taxon>Actinomycetes</taxon>
        <taxon>Micrococcales</taxon>
        <taxon>Microbacteriaceae</taxon>
        <taxon>Microbacterium</taxon>
    </lineage>
</organism>
<evidence type="ECO:0008006" key="6">
    <source>
        <dbReference type="Google" id="ProtNLM"/>
    </source>
</evidence>
<keyword evidence="2" id="KW-0812">Transmembrane</keyword>
<reference evidence="4" key="1">
    <citation type="journal article" date="2014" name="Int. J. Syst. Evol. Microbiol.">
        <title>Complete genome sequence of Corynebacterium casei LMG S-19264T (=DSM 44701T), isolated from a smear-ripened cheese.</title>
        <authorList>
            <consortium name="US DOE Joint Genome Institute (JGI-PGF)"/>
            <person name="Walter F."/>
            <person name="Albersmeier A."/>
            <person name="Kalinowski J."/>
            <person name="Ruckert C."/>
        </authorList>
    </citation>
    <scope>NUCLEOTIDE SEQUENCE</scope>
    <source>
        <strain evidence="4">VKM Ac-1958</strain>
    </source>
</reference>
<keyword evidence="5" id="KW-1185">Reference proteome</keyword>
<dbReference type="EMBL" id="BSET01000001">
    <property type="protein sequence ID" value="GLK00903.1"/>
    <property type="molecule type" value="Genomic_DNA"/>
</dbReference>
<dbReference type="InterPro" id="IPR046112">
    <property type="entry name" value="DUF6049"/>
</dbReference>
<sequence>MTVPHPPRSLSGRLRRAAHTTVAALTVLAGVFAPALSATAATESPSPETGPDVSIVLAPENQGAYTSGLPLAAAIAIDNDGESAAPAGQITLDLGRTALSDRASLLAWLNDGTTAQPLSPLGETASTEVGADAAASASLVVSSALVGELPPGVYPLRATLTFSQTTDGDALDPVTAQSAIIVSATGSTADSAVSALVPITANPSGSILSADELTALTAADGALTLQLSAVAGTGAVLAIDPAIPAAIRALGTATPLSAVDWLQRLETLPNERFLLQFNDADLTAQVSAGLDSPLQPTTLAPFLDPRGFAETDDSATPSPSPDAAPATAELPTDEELTALVGARTNIYWPRGDISPDDLAALSRFVTGSGDPVTVLPSSSFAEGADAAPVAVRADASGATVLVADSALSAALSRVAAEDNPLHRGAPLAEARALRWFTDPQASLLVAFDRNENRSADGLRDALTALSGGHTGTLAELLSASPALVSVSSESSAVRAASVTTLLDGEAQIRDFATILADPAQLTARERLSILSLLAVGEHSTDEDYSAAFGAHRQTTTETLNAVGIQPSNPILISSSVDVPAWLRNDLPYPVTVQLDARPSDPRLEVDGMMTIEGAAATTTRIKIPVTARIASGEVDLIMDLTSPTGVHIGTTQVAQLTVRAEWETIGLIVFGSLAVLLIGAGVVRTVFRRRADARTALAQDAPEPTDR</sequence>
<evidence type="ECO:0000256" key="3">
    <source>
        <dbReference type="SAM" id="SignalP"/>
    </source>
</evidence>
<feature type="region of interest" description="Disordered" evidence="1">
    <location>
        <begin position="301"/>
        <end position="331"/>
    </location>
</feature>
<feature type="chain" id="PRO_5040866853" description="Glycoprotein" evidence="3">
    <location>
        <begin position="41"/>
        <end position="707"/>
    </location>
</feature>
<gene>
    <name evidence="4" type="ORF">GCM10017596_06180</name>
</gene>